<dbReference type="STRING" id="33097.A0A150GAL4"/>
<evidence type="ECO:0000313" key="1">
    <source>
        <dbReference type="EMBL" id="KXZ46887.1"/>
    </source>
</evidence>
<dbReference type="AlphaFoldDB" id="A0A150GAL4"/>
<name>A0A150GAL4_GONPE</name>
<dbReference type="Pfam" id="PF10036">
    <property type="entry name" value="RLL"/>
    <property type="match status" value="1"/>
</dbReference>
<dbReference type="PANTHER" id="PTHR15924">
    <property type="entry name" value="CLE"/>
    <property type="match status" value="1"/>
</dbReference>
<gene>
    <name evidence="1" type="ORF">GPECTOR_39g381</name>
</gene>
<accession>A0A150GAL4</accession>
<protein>
    <submittedName>
        <fullName evidence="1">Uncharacterized protein</fullName>
    </submittedName>
</protein>
<sequence length="112" mass="12666">MTALDLQLNALRYPHPVDVSNTESARKLVIWLENLKIREYKIEDRKPLADVQSPAWDAAFKKYLADLECPLPPGPDLRPALEWLVAFAVNLEYEDNGGRARAAVVLSYTILC</sequence>
<comment type="caution">
    <text evidence="1">The sequence shown here is derived from an EMBL/GenBank/DDBJ whole genome shotgun (WGS) entry which is preliminary data.</text>
</comment>
<evidence type="ECO:0000313" key="2">
    <source>
        <dbReference type="Proteomes" id="UP000075714"/>
    </source>
</evidence>
<dbReference type="InterPro" id="IPR019265">
    <property type="entry name" value="RTRAF"/>
</dbReference>
<reference evidence="2" key="1">
    <citation type="journal article" date="2016" name="Nat. Commun.">
        <title>The Gonium pectorale genome demonstrates co-option of cell cycle regulation during the evolution of multicellularity.</title>
        <authorList>
            <person name="Hanschen E.R."/>
            <person name="Marriage T.N."/>
            <person name="Ferris P.J."/>
            <person name="Hamaji T."/>
            <person name="Toyoda A."/>
            <person name="Fujiyama A."/>
            <person name="Neme R."/>
            <person name="Noguchi H."/>
            <person name="Minakuchi Y."/>
            <person name="Suzuki M."/>
            <person name="Kawai-Toyooka H."/>
            <person name="Smith D.R."/>
            <person name="Sparks H."/>
            <person name="Anderson J."/>
            <person name="Bakaric R."/>
            <person name="Luria V."/>
            <person name="Karger A."/>
            <person name="Kirschner M.W."/>
            <person name="Durand P.M."/>
            <person name="Michod R.E."/>
            <person name="Nozaki H."/>
            <person name="Olson B.J."/>
        </authorList>
    </citation>
    <scope>NUCLEOTIDE SEQUENCE [LARGE SCALE GENOMIC DNA]</scope>
    <source>
        <strain evidence="2">NIES-2863</strain>
    </source>
</reference>
<dbReference type="OrthoDB" id="514167at2759"/>
<proteinExistence type="predicted"/>
<dbReference type="EMBL" id="LSYV01000040">
    <property type="protein sequence ID" value="KXZ46887.1"/>
    <property type="molecule type" value="Genomic_DNA"/>
</dbReference>
<dbReference type="Proteomes" id="UP000075714">
    <property type="component" value="Unassembled WGS sequence"/>
</dbReference>
<keyword evidence="2" id="KW-1185">Reference proteome</keyword>
<organism evidence="1 2">
    <name type="scientific">Gonium pectorale</name>
    <name type="common">Green alga</name>
    <dbReference type="NCBI Taxonomy" id="33097"/>
    <lineage>
        <taxon>Eukaryota</taxon>
        <taxon>Viridiplantae</taxon>
        <taxon>Chlorophyta</taxon>
        <taxon>core chlorophytes</taxon>
        <taxon>Chlorophyceae</taxon>
        <taxon>CS clade</taxon>
        <taxon>Chlamydomonadales</taxon>
        <taxon>Volvocaceae</taxon>
        <taxon>Gonium</taxon>
    </lineage>
</organism>